<evidence type="ECO:0000256" key="4">
    <source>
        <dbReference type="ARBA" id="ARBA00023040"/>
    </source>
</evidence>
<evidence type="ECO:0000256" key="6">
    <source>
        <dbReference type="ARBA" id="ARBA00023170"/>
    </source>
</evidence>
<dbReference type="PROSITE" id="PS50262">
    <property type="entry name" value="G_PROTEIN_RECEP_F1_2"/>
    <property type="match status" value="1"/>
</dbReference>
<accession>A0A915IQ67</accession>
<evidence type="ECO:0000259" key="9">
    <source>
        <dbReference type="PROSITE" id="PS50262"/>
    </source>
</evidence>
<evidence type="ECO:0000256" key="3">
    <source>
        <dbReference type="ARBA" id="ARBA00022989"/>
    </source>
</evidence>
<comment type="subcellular location">
    <subcellularLocation>
        <location evidence="1">Membrane</location>
        <topology evidence="1">Multi-pass membrane protein</topology>
    </subcellularLocation>
</comment>
<keyword evidence="3 8" id="KW-1133">Transmembrane helix</keyword>
<keyword evidence="5 8" id="KW-0472">Membrane</keyword>
<sequence length="237" mass="26533">MIIRDGKGFATYASIYYIGHALMVIVLPNLAMLVLCFFIALEFKRRRSNLSSMFSRRRKCVLRLTVATTLCYLTLDTPNVFVFLTVALQGTIVESASDSLCLMNVFSSFLSISNETVPFLVYFCFNQTFRQLLRSSLARFFGKSSNVSSTLITTMNDDGAEYSMVRGGRLSQQYNHTSGGPTKRFLATVTTTASHSGMKNGVAKFSNEEDSHYVLEHLERSEISNAAEKFLCDNFVS</sequence>
<dbReference type="GO" id="GO:0005886">
    <property type="term" value="C:plasma membrane"/>
    <property type="evidence" value="ECO:0007669"/>
    <property type="project" value="TreeGrafter"/>
</dbReference>
<proteinExistence type="predicted"/>
<feature type="transmembrane region" description="Helical" evidence="8">
    <location>
        <begin position="61"/>
        <end position="85"/>
    </location>
</feature>
<dbReference type="InterPro" id="IPR017452">
    <property type="entry name" value="GPCR_Rhodpsn_7TM"/>
</dbReference>
<evidence type="ECO:0000256" key="1">
    <source>
        <dbReference type="ARBA" id="ARBA00004141"/>
    </source>
</evidence>
<keyword evidence="2 8" id="KW-0812">Transmembrane</keyword>
<evidence type="ECO:0000313" key="10">
    <source>
        <dbReference type="Proteomes" id="UP000887565"/>
    </source>
</evidence>
<dbReference type="WBParaSite" id="nRc.2.0.1.t16142-RA">
    <property type="protein sequence ID" value="nRc.2.0.1.t16142-RA"/>
    <property type="gene ID" value="nRc.2.0.1.g16142"/>
</dbReference>
<keyword evidence="6" id="KW-0675">Receptor</keyword>
<name>A0A915IQ67_ROMCU</name>
<keyword evidence="4" id="KW-0297">G-protein coupled receptor</keyword>
<dbReference type="GO" id="GO:0004930">
    <property type="term" value="F:G protein-coupled receptor activity"/>
    <property type="evidence" value="ECO:0007669"/>
    <property type="project" value="UniProtKB-KW"/>
</dbReference>
<dbReference type="AlphaFoldDB" id="A0A915IQ67"/>
<keyword evidence="7" id="KW-0807">Transducer</keyword>
<dbReference type="Proteomes" id="UP000887565">
    <property type="component" value="Unplaced"/>
</dbReference>
<evidence type="ECO:0000256" key="7">
    <source>
        <dbReference type="ARBA" id="ARBA00023224"/>
    </source>
</evidence>
<keyword evidence="10" id="KW-1185">Reference proteome</keyword>
<dbReference type="Gene3D" id="1.20.1070.10">
    <property type="entry name" value="Rhodopsin 7-helix transmembrane proteins"/>
    <property type="match status" value="1"/>
</dbReference>
<evidence type="ECO:0000256" key="5">
    <source>
        <dbReference type="ARBA" id="ARBA00023136"/>
    </source>
</evidence>
<feature type="transmembrane region" description="Helical" evidence="8">
    <location>
        <begin position="15"/>
        <end position="41"/>
    </location>
</feature>
<dbReference type="PANTHER" id="PTHR45695">
    <property type="entry name" value="LEUCOKININ RECEPTOR-RELATED"/>
    <property type="match status" value="1"/>
</dbReference>
<dbReference type="PANTHER" id="PTHR45695:SF9">
    <property type="entry name" value="LEUCOKININ RECEPTOR"/>
    <property type="match status" value="1"/>
</dbReference>
<evidence type="ECO:0000313" key="11">
    <source>
        <dbReference type="WBParaSite" id="nRc.2.0.1.t16142-RA"/>
    </source>
</evidence>
<evidence type="ECO:0000256" key="8">
    <source>
        <dbReference type="SAM" id="Phobius"/>
    </source>
</evidence>
<feature type="domain" description="G-protein coupled receptors family 1 profile" evidence="9">
    <location>
        <begin position="1"/>
        <end position="122"/>
    </location>
</feature>
<protein>
    <submittedName>
        <fullName evidence="11">G-protein coupled receptors family 1 profile domain-containing protein</fullName>
    </submittedName>
</protein>
<feature type="transmembrane region" description="Helical" evidence="8">
    <location>
        <begin position="105"/>
        <end position="125"/>
    </location>
</feature>
<evidence type="ECO:0000256" key="2">
    <source>
        <dbReference type="ARBA" id="ARBA00022692"/>
    </source>
</evidence>
<reference evidence="11" key="1">
    <citation type="submission" date="2022-11" db="UniProtKB">
        <authorList>
            <consortium name="WormBaseParasite"/>
        </authorList>
    </citation>
    <scope>IDENTIFICATION</scope>
</reference>
<organism evidence="10 11">
    <name type="scientific">Romanomermis culicivorax</name>
    <name type="common">Nematode worm</name>
    <dbReference type="NCBI Taxonomy" id="13658"/>
    <lineage>
        <taxon>Eukaryota</taxon>
        <taxon>Metazoa</taxon>
        <taxon>Ecdysozoa</taxon>
        <taxon>Nematoda</taxon>
        <taxon>Enoplea</taxon>
        <taxon>Dorylaimia</taxon>
        <taxon>Mermithida</taxon>
        <taxon>Mermithoidea</taxon>
        <taxon>Mermithidae</taxon>
        <taxon>Romanomermis</taxon>
    </lineage>
</organism>
<dbReference type="SUPFAM" id="SSF81321">
    <property type="entry name" value="Family A G protein-coupled receptor-like"/>
    <property type="match status" value="1"/>
</dbReference>